<feature type="transmembrane region" description="Helical" evidence="1">
    <location>
        <begin position="12"/>
        <end position="32"/>
    </location>
</feature>
<comment type="caution">
    <text evidence="2">The sequence shown here is derived from an EMBL/GenBank/DDBJ whole genome shotgun (WGS) entry which is preliminary data.</text>
</comment>
<feature type="transmembrane region" description="Helical" evidence="1">
    <location>
        <begin position="52"/>
        <end position="71"/>
    </location>
</feature>
<dbReference type="Proteomes" id="UP000620124">
    <property type="component" value="Unassembled WGS sequence"/>
</dbReference>
<dbReference type="EMBL" id="JACAZI010000015">
    <property type="protein sequence ID" value="KAF7343975.1"/>
    <property type="molecule type" value="Genomic_DNA"/>
</dbReference>
<name>A0A8H7CN79_9AGAR</name>
<accession>A0A8H7CN79</accession>
<evidence type="ECO:0000313" key="2">
    <source>
        <dbReference type="EMBL" id="KAF7343975.1"/>
    </source>
</evidence>
<gene>
    <name evidence="2" type="ORF">MVEN_01686700</name>
</gene>
<keyword evidence="3" id="KW-1185">Reference proteome</keyword>
<proteinExistence type="predicted"/>
<feature type="transmembrane region" description="Helical" evidence="1">
    <location>
        <begin position="201"/>
        <end position="225"/>
    </location>
</feature>
<sequence>MALRLAKMPTRYLHICLFYLLITVATGAHAVLKNTNARFRNHGEERRRSVASIFPIILAKTLLFALAFPIIRTIVLAHQSWESILVSRAHLCAHVLMVAYLFDMTYRKHVSSSSSAPAPTSPTPRASGSPHPWCSLASGVGLTDLGGDVAVLLYYLAPQSLASRAIRICARYLIVGRASAWSLVLAFLGRGEWRQLGLGPAWLAIMCAVMLGWCAAEVEEIYAILGMSEKMRMRVLAEAESPGEKS</sequence>
<evidence type="ECO:0000256" key="1">
    <source>
        <dbReference type="SAM" id="Phobius"/>
    </source>
</evidence>
<keyword evidence="1" id="KW-1133">Transmembrane helix</keyword>
<organism evidence="2 3">
    <name type="scientific">Mycena venus</name>
    <dbReference type="NCBI Taxonomy" id="2733690"/>
    <lineage>
        <taxon>Eukaryota</taxon>
        <taxon>Fungi</taxon>
        <taxon>Dikarya</taxon>
        <taxon>Basidiomycota</taxon>
        <taxon>Agaricomycotina</taxon>
        <taxon>Agaricomycetes</taxon>
        <taxon>Agaricomycetidae</taxon>
        <taxon>Agaricales</taxon>
        <taxon>Marasmiineae</taxon>
        <taxon>Mycenaceae</taxon>
        <taxon>Mycena</taxon>
    </lineage>
</organism>
<keyword evidence="1" id="KW-0812">Transmembrane</keyword>
<dbReference type="AlphaFoldDB" id="A0A8H7CN79"/>
<keyword evidence="1" id="KW-0472">Membrane</keyword>
<reference evidence="2" key="1">
    <citation type="submission" date="2020-05" db="EMBL/GenBank/DDBJ databases">
        <title>Mycena genomes resolve the evolution of fungal bioluminescence.</title>
        <authorList>
            <person name="Tsai I.J."/>
        </authorList>
    </citation>
    <scope>NUCLEOTIDE SEQUENCE</scope>
    <source>
        <strain evidence="2">CCC161011</strain>
    </source>
</reference>
<evidence type="ECO:0000313" key="3">
    <source>
        <dbReference type="Proteomes" id="UP000620124"/>
    </source>
</evidence>
<dbReference type="OrthoDB" id="3007657at2759"/>
<feature type="transmembrane region" description="Helical" evidence="1">
    <location>
        <begin position="83"/>
        <end position="102"/>
    </location>
</feature>
<protein>
    <submittedName>
        <fullName evidence="2">Uncharacterized protein</fullName>
    </submittedName>
</protein>
<feature type="transmembrane region" description="Helical" evidence="1">
    <location>
        <begin position="169"/>
        <end position="189"/>
    </location>
</feature>